<sequence>MAQGRQQSGQAKQHEPQTRCVSQLPTNEELPGSNTPESLARCATDQTELKDGCIGVDVGTHGTRAAVESMEKRGRFAGNSTDEPLIVHRDNVFKDEVGFDLCSYPAGMKPFDITKPPEQCINFSNDSSALFPVKMFIYVLWVREIRKRNHAGDAKAVAKIIDLIPQLEAFFVRFDQCCRSKQDIIIAHALDTYLAHLRQVKSDSESQALKMNVRVTELGASIPPNWDNWMQRVFIQILEKVWTSIERDSIELIAESHAAFNWLMHLTYEMRKVRPTQLIHADFGGHTFMCEVYNINYLSDGSPRFSVIESWDDRWETKCKHAGSELHAAAVRKRVEKDIENRRPPIKEPLASEIIEALMKDYHARKHDKYGNGRMFVLSHKAVRGKTRVDVDVTFSPKEAQALYTKYFSPALRALKRLIKSPKVEKGTSVILTGGSFNNKRVRKAAEQIIEEGDMKHHDWVSTALVANSRSPRIAAGITKCLINAGNVEGFMARAAIALRVKVLGGFAVYFLWNRGKYQPVTLNIMSSRGGDICLVCSPKGLDHNMPDKPLANPLSAEFLEDAYDLKAIGKASEGSHTFKLTYDPAAHTADSQDAICLTVEHGSPPEAVTEHRWPIYLAKGPGLCFIDPTLDSTDNGNGLEPTDLEAPILRRANLQGETARREWDRDHQDSARSYWGDVAPPDDLNLDDIARAGNLARETLGITIESSDRIDSRTSPRVSQPSSTQGTRRSTRRKKPSPAILDQQPPMLEPKETTRKRRGTSSTKKPAATRKKAVHLNTHDTRTAVSDRSAAVSVTMANGGGNGTRQHPFDITSSSQPTSSTNASQGAHPAGRNSTGPSVSNGPQTTQAPQSGTRGSDPEANIYDWTDDEETNEQPATLGRSAHQEAQAVTDPQRVWTRSSPPRIPLGQVIVSEQLEPDFMAHMNLWADDVSNQPHLRRVPQ</sequence>
<feature type="compositionally biased region" description="Polar residues" evidence="1">
    <location>
        <begin position="833"/>
        <end position="855"/>
    </location>
</feature>
<dbReference type="EMBL" id="JAPDFR010000008">
    <property type="protein sequence ID" value="KAK0384051.1"/>
    <property type="molecule type" value="Genomic_DNA"/>
</dbReference>
<name>A0AA39GBF1_SARSR</name>
<dbReference type="Gene3D" id="3.90.640.10">
    <property type="entry name" value="Actin, Chain A, domain 4"/>
    <property type="match status" value="1"/>
</dbReference>
<comment type="caution">
    <text evidence="2">The sequence shown here is derived from an EMBL/GenBank/DDBJ whole genome shotgun (WGS) entry which is preliminary data.</text>
</comment>
<organism evidence="2 3">
    <name type="scientific">Sarocladium strictum</name>
    <name type="common">Black bundle disease fungus</name>
    <name type="synonym">Acremonium strictum</name>
    <dbReference type="NCBI Taxonomy" id="5046"/>
    <lineage>
        <taxon>Eukaryota</taxon>
        <taxon>Fungi</taxon>
        <taxon>Dikarya</taxon>
        <taxon>Ascomycota</taxon>
        <taxon>Pezizomycotina</taxon>
        <taxon>Sordariomycetes</taxon>
        <taxon>Hypocreomycetidae</taxon>
        <taxon>Hypocreales</taxon>
        <taxon>Sarocladiaceae</taxon>
        <taxon>Sarocladium</taxon>
    </lineage>
</organism>
<dbReference type="Gene3D" id="3.30.420.40">
    <property type="match status" value="2"/>
</dbReference>
<proteinExistence type="predicted"/>
<feature type="compositionally biased region" description="Low complexity" evidence="1">
    <location>
        <begin position="813"/>
        <end position="825"/>
    </location>
</feature>
<evidence type="ECO:0000313" key="2">
    <source>
        <dbReference type="EMBL" id="KAK0384051.1"/>
    </source>
</evidence>
<evidence type="ECO:0000313" key="3">
    <source>
        <dbReference type="Proteomes" id="UP001175261"/>
    </source>
</evidence>
<gene>
    <name evidence="2" type="ORF">NLU13_8140</name>
</gene>
<feature type="compositionally biased region" description="Low complexity" evidence="1">
    <location>
        <begin position="720"/>
        <end position="729"/>
    </location>
</feature>
<protein>
    <submittedName>
        <fullName evidence="2">Uncharacterized protein</fullName>
    </submittedName>
</protein>
<accession>A0AA39GBF1</accession>
<dbReference type="AlphaFoldDB" id="A0AA39GBF1"/>
<feature type="compositionally biased region" description="Polar residues" evidence="1">
    <location>
        <begin position="19"/>
        <end position="37"/>
    </location>
</feature>
<feature type="compositionally biased region" description="Polar residues" evidence="1">
    <location>
        <begin position="1"/>
        <end position="11"/>
    </location>
</feature>
<feature type="region of interest" description="Disordered" evidence="1">
    <location>
        <begin position="707"/>
        <end position="902"/>
    </location>
</feature>
<keyword evidence="3" id="KW-1185">Reference proteome</keyword>
<feature type="region of interest" description="Disordered" evidence="1">
    <location>
        <begin position="1"/>
        <end position="38"/>
    </location>
</feature>
<dbReference type="Proteomes" id="UP001175261">
    <property type="component" value="Unassembled WGS sequence"/>
</dbReference>
<evidence type="ECO:0000256" key="1">
    <source>
        <dbReference type="SAM" id="MobiDB-lite"/>
    </source>
</evidence>
<reference evidence="2" key="1">
    <citation type="submission" date="2022-10" db="EMBL/GenBank/DDBJ databases">
        <title>Determination and structural analysis of whole genome sequence of Sarocladium strictum F4-1.</title>
        <authorList>
            <person name="Hu L."/>
            <person name="Jiang Y."/>
        </authorList>
    </citation>
    <scope>NUCLEOTIDE SEQUENCE</scope>
    <source>
        <strain evidence="2">F4-1</strain>
    </source>
</reference>